<name>A0A183DE89_9BILA</name>
<reference evidence="1" key="1">
    <citation type="submission" date="2016-06" db="UniProtKB">
        <authorList>
            <consortium name="WormBaseParasite"/>
        </authorList>
    </citation>
    <scope>IDENTIFICATION</scope>
</reference>
<sequence>LQEQLNQRPTTLFPEQRMPPSAVAAMDLSWARSTTNPSRHFGPVVQQEVKNVFIYCSIFD</sequence>
<dbReference type="WBParaSite" id="GPUH_0000703901-mRNA-1">
    <property type="protein sequence ID" value="GPUH_0000703901-mRNA-1"/>
    <property type="gene ID" value="GPUH_0000703901"/>
</dbReference>
<proteinExistence type="predicted"/>
<organism evidence="1">
    <name type="scientific">Gongylonema pulchrum</name>
    <dbReference type="NCBI Taxonomy" id="637853"/>
    <lineage>
        <taxon>Eukaryota</taxon>
        <taxon>Metazoa</taxon>
        <taxon>Ecdysozoa</taxon>
        <taxon>Nematoda</taxon>
        <taxon>Chromadorea</taxon>
        <taxon>Rhabditida</taxon>
        <taxon>Spirurina</taxon>
        <taxon>Spiruromorpha</taxon>
        <taxon>Spiruroidea</taxon>
        <taxon>Gongylonematidae</taxon>
        <taxon>Gongylonema</taxon>
    </lineage>
</organism>
<protein>
    <submittedName>
        <fullName evidence="1">Uncharacterized protein</fullName>
    </submittedName>
</protein>
<accession>A0A183DE89</accession>
<evidence type="ECO:0000313" key="1">
    <source>
        <dbReference type="WBParaSite" id="GPUH_0000703901-mRNA-1"/>
    </source>
</evidence>
<dbReference type="AlphaFoldDB" id="A0A183DE89"/>